<protein>
    <recommendedName>
        <fullName evidence="5">NAC domain-containing protein</fullName>
    </recommendedName>
</protein>
<proteinExistence type="predicted"/>
<evidence type="ECO:0000313" key="6">
    <source>
        <dbReference type="EMBL" id="KAL3505144.1"/>
    </source>
</evidence>
<evidence type="ECO:0000256" key="3">
    <source>
        <dbReference type="ARBA" id="ARBA00023163"/>
    </source>
</evidence>
<feature type="domain" description="NAC" evidence="5">
    <location>
        <begin position="19"/>
        <end position="174"/>
    </location>
</feature>
<dbReference type="PROSITE" id="PS51005">
    <property type="entry name" value="NAC"/>
    <property type="match status" value="1"/>
</dbReference>
<keyword evidence="2" id="KW-0238">DNA-binding</keyword>
<dbReference type="InterPro" id="IPR036093">
    <property type="entry name" value="NAC_dom_sf"/>
</dbReference>
<evidence type="ECO:0000259" key="5">
    <source>
        <dbReference type="PROSITE" id="PS51005"/>
    </source>
</evidence>
<dbReference type="PANTHER" id="PTHR31719:SF43">
    <property type="entry name" value="NAC TRANSCRIPTION FACTOR 56"/>
    <property type="match status" value="1"/>
</dbReference>
<dbReference type="PANTHER" id="PTHR31719">
    <property type="entry name" value="NAC TRANSCRIPTION FACTOR 56"/>
    <property type="match status" value="1"/>
</dbReference>
<dbReference type="Pfam" id="PF02365">
    <property type="entry name" value="NAM"/>
    <property type="match status" value="1"/>
</dbReference>
<organism evidence="6 7">
    <name type="scientific">Cinchona calisaya</name>
    <dbReference type="NCBI Taxonomy" id="153742"/>
    <lineage>
        <taxon>Eukaryota</taxon>
        <taxon>Viridiplantae</taxon>
        <taxon>Streptophyta</taxon>
        <taxon>Embryophyta</taxon>
        <taxon>Tracheophyta</taxon>
        <taxon>Spermatophyta</taxon>
        <taxon>Magnoliopsida</taxon>
        <taxon>eudicotyledons</taxon>
        <taxon>Gunneridae</taxon>
        <taxon>Pentapetalae</taxon>
        <taxon>asterids</taxon>
        <taxon>lamiids</taxon>
        <taxon>Gentianales</taxon>
        <taxon>Rubiaceae</taxon>
        <taxon>Cinchonoideae</taxon>
        <taxon>Cinchoneae</taxon>
        <taxon>Cinchona</taxon>
    </lineage>
</organism>
<dbReference type="Proteomes" id="UP001630127">
    <property type="component" value="Unassembled WGS sequence"/>
</dbReference>
<accession>A0ABD2YFT3</accession>
<keyword evidence="7" id="KW-1185">Reference proteome</keyword>
<sequence>MAEEEEELENTDDPASFLLPPGSRFYPSDQQLICYYLTSKNNGTNCYGIDVIKEIDLYNFDPFNLPETSCFRFGTGGRRRHWYCYFRGRVLRERGSRRAAGGGYWRKRRRIRDVVGCGGVGAGVGKVVVGTRKSFDFYLGDSPRNAVRTHWVMYEYALIDHHMGSFVLCRVLCRSRPGNTLSEHIINSCGEESAPTVRHIGVQYDGTVRSVIGESKVHDKNSQDDDIEVLNITKGRGNGLDGNFSHNPVSEQDLLAILEEDFLELNDLLCPLPGID</sequence>
<dbReference type="EMBL" id="JBJUIK010000014">
    <property type="protein sequence ID" value="KAL3505144.1"/>
    <property type="molecule type" value="Genomic_DNA"/>
</dbReference>
<evidence type="ECO:0000313" key="7">
    <source>
        <dbReference type="Proteomes" id="UP001630127"/>
    </source>
</evidence>
<comment type="caution">
    <text evidence="6">The sequence shown here is derived from an EMBL/GenBank/DDBJ whole genome shotgun (WGS) entry which is preliminary data.</text>
</comment>
<dbReference type="AlphaFoldDB" id="A0ABD2YFT3"/>
<dbReference type="GO" id="GO:0003677">
    <property type="term" value="F:DNA binding"/>
    <property type="evidence" value="ECO:0007669"/>
    <property type="project" value="UniProtKB-KW"/>
</dbReference>
<dbReference type="SUPFAM" id="SSF101941">
    <property type="entry name" value="NAC domain"/>
    <property type="match status" value="1"/>
</dbReference>
<keyword evidence="1" id="KW-0805">Transcription regulation</keyword>
<reference evidence="6 7" key="1">
    <citation type="submission" date="2024-11" db="EMBL/GenBank/DDBJ databases">
        <title>A near-complete genome assembly of Cinchona calisaya.</title>
        <authorList>
            <person name="Lian D.C."/>
            <person name="Zhao X.W."/>
            <person name="Wei L."/>
        </authorList>
    </citation>
    <scope>NUCLEOTIDE SEQUENCE [LARGE SCALE GENOMIC DNA]</scope>
    <source>
        <tissue evidence="6">Nenye</tissue>
    </source>
</reference>
<gene>
    <name evidence="6" type="ORF">ACH5RR_034985</name>
</gene>
<name>A0ABD2YFT3_9GENT</name>
<keyword evidence="3" id="KW-0804">Transcription</keyword>
<dbReference type="Gene3D" id="2.170.150.80">
    <property type="entry name" value="NAC domain"/>
    <property type="match status" value="1"/>
</dbReference>
<evidence type="ECO:0000256" key="2">
    <source>
        <dbReference type="ARBA" id="ARBA00023125"/>
    </source>
</evidence>
<evidence type="ECO:0000256" key="1">
    <source>
        <dbReference type="ARBA" id="ARBA00023015"/>
    </source>
</evidence>
<dbReference type="InterPro" id="IPR003441">
    <property type="entry name" value="NAC-dom"/>
</dbReference>
<evidence type="ECO:0000256" key="4">
    <source>
        <dbReference type="ARBA" id="ARBA00023242"/>
    </source>
</evidence>
<keyword evidence="4" id="KW-0539">Nucleus</keyword>